<evidence type="ECO:0000259" key="2">
    <source>
        <dbReference type="Pfam" id="PF01609"/>
    </source>
</evidence>
<evidence type="ECO:0000313" key="5">
    <source>
        <dbReference type="Proteomes" id="UP001432161"/>
    </source>
</evidence>
<dbReference type="Pfam" id="PF13340">
    <property type="entry name" value="DUF4096"/>
    <property type="match status" value="1"/>
</dbReference>
<accession>A0ABZ1UUE2</accession>
<dbReference type="Proteomes" id="UP001432161">
    <property type="component" value="Chromosome"/>
</dbReference>
<feature type="compositionally biased region" description="Basic residues" evidence="1">
    <location>
        <begin position="202"/>
        <end position="217"/>
    </location>
</feature>
<reference evidence="4" key="1">
    <citation type="submission" date="2022-10" db="EMBL/GenBank/DDBJ databases">
        <title>The complete genomes of actinobacterial strains from the NBC collection.</title>
        <authorList>
            <person name="Joergensen T.S."/>
            <person name="Alvarez Arevalo M."/>
            <person name="Sterndorff E.B."/>
            <person name="Faurdal D."/>
            <person name="Vuksanovic O."/>
            <person name="Mourched A.-S."/>
            <person name="Charusanti P."/>
            <person name="Shaw S."/>
            <person name="Blin K."/>
            <person name="Weber T."/>
        </authorList>
    </citation>
    <scope>NUCLEOTIDE SEQUENCE</scope>
    <source>
        <strain evidence="4">NBC_00489</strain>
    </source>
</reference>
<dbReference type="Pfam" id="PF01609">
    <property type="entry name" value="DDE_Tnp_1"/>
    <property type="match status" value="1"/>
</dbReference>
<evidence type="ECO:0000259" key="3">
    <source>
        <dbReference type="Pfam" id="PF13340"/>
    </source>
</evidence>
<feature type="domain" description="Transposase IS4-like" evidence="2">
    <location>
        <begin position="143"/>
        <end position="282"/>
    </location>
</feature>
<feature type="region of interest" description="Disordered" evidence="1">
    <location>
        <begin position="85"/>
        <end position="138"/>
    </location>
</feature>
<keyword evidence="5" id="KW-1185">Reference proteome</keyword>
<sequence length="292" mass="33462">MGRGDLTNREWSLLEPHLPPLGGQDGRWNDHRTVINGILFRIRTGVPWRDLPERYGSWKTVYERHRRWSADGTWDRIPHAVQADADLAGGSTGRWPGSTRRRAGPISKRPVPARPSRGSRKKDDAPAPPARRGTRTIPGGLTCKIHLAGEGGCRPMALLLTPGQWGDAPQMIEVLDRIRVLRPFGGRPRTRPEHISGGKAYSSRRNRRYLRRRHIRHTIPEPKDQRANRQRRGRADGRPAGSDRDRYRRRNEVERTIIRLKNSRAVATRYDKRAYVFHGTITAAAIRLRLRQ</sequence>
<dbReference type="EMBL" id="CP108330">
    <property type="protein sequence ID" value="WUR35697.1"/>
    <property type="molecule type" value="Genomic_DNA"/>
</dbReference>
<dbReference type="InterPro" id="IPR002559">
    <property type="entry name" value="Transposase_11"/>
</dbReference>
<feature type="compositionally biased region" description="Basic and acidic residues" evidence="1">
    <location>
        <begin position="218"/>
        <end position="249"/>
    </location>
</feature>
<feature type="region of interest" description="Disordered" evidence="1">
    <location>
        <begin position="185"/>
        <end position="249"/>
    </location>
</feature>
<proteinExistence type="predicted"/>
<dbReference type="PANTHER" id="PTHR30007">
    <property type="entry name" value="PHP DOMAIN PROTEIN"/>
    <property type="match status" value="1"/>
</dbReference>
<name>A0ABZ1UUE2_9ACTN</name>
<dbReference type="NCBIfam" id="NF033580">
    <property type="entry name" value="transpos_IS5_3"/>
    <property type="match status" value="1"/>
</dbReference>
<evidence type="ECO:0000256" key="1">
    <source>
        <dbReference type="SAM" id="MobiDB-lite"/>
    </source>
</evidence>
<organism evidence="4 5">
    <name type="scientific">Streptomyces griseoaurantiacus</name>
    <dbReference type="NCBI Taxonomy" id="68213"/>
    <lineage>
        <taxon>Bacteria</taxon>
        <taxon>Bacillati</taxon>
        <taxon>Actinomycetota</taxon>
        <taxon>Actinomycetes</taxon>
        <taxon>Kitasatosporales</taxon>
        <taxon>Streptomycetaceae</taxon>
        <taxon>Streptomyces</taxon>
        <taxon>Streptomyces aurantiacus group</taxon>
    </lineage>
</organism>
<protein>
    <submittedName>
        <fullName evidence="4">IS5 family transposase</fullName>
    </submittedName>
</protein>
<dbReference type="PANTHER" id="PTHR30007:SF1">
    <property type="entry name" value="BLR1914 PROTEIN"/>
    <property type="match status" value="1"/>
</dbReference>
<evidence type="ECO:0000313" key="4">
    <source>
        <dbReference type="EMBL" id="WUR35697.1"/>
    </source>
</evidence>
<gene>
    <name evidence="4" type="ORF">OHN36_00170</name>
</gene>
<feature type="domain" description="Insertion element IS402-like" evidence="3">
    <location>
        <begin position="6"/>
        <end position="77"/>
    </location>
</feature>
<dbReference type="InterPro" id="IPR025161">
    <property type="entry name" value="IS402-like_dom"/>
</dbReference>